<gene>
    <name evidence="2" type="ORF">UFOVP1323_22</name>
</gene>
<keyword evidence="1" id="KW-0472">Membrane</keyword>
<organism evidence="2">
    <name type="scientific">uncultured Caudovirales phage</name>
    <dbReference type="NCBI Taxonomy" id="2100421"/>
    <lineage>
        <taxon>Viruses</taxon>
        <taxon>Duplodnaviria</taxon>
        <taxon>Heunggongvirae</taxon>
        <taxon>Uroviricota</taxon>
        <taxon>Caudoviricetes</taxon>
        <taxon>Peduoviridae</taxon>
        <taxon>Maltschvirus</taxon>
        <taxon>Maltschvirus maltsch</taxon>
    </lineage>
</organism>
<sequence length="105" mass="11794">MLTEKSDKVTWLNQISLGNVITILGGIVAVGMIYGTTLTRVQAIETKIDINDQNDRKSLETLGAAKEKISEIQSEQKSFRRDIDRIGEQLTRIENLLRRPIPTSP</sequence>
<keyword evidence="1" id="KW-0812">Transmembrane</keyword>
<evidence type="ECO:0000256" key="1">
    <source>
        <dbReference type="SAM" id="Phobius"/>
    </source>
</evidence>
<protein>
    <submittedName>
        <fullName evidence="2">Uncharacterized protein</fullName>
    </submittedName>
</protein>
<feature type="transmembrane region" description="Helical" evidence="1">
    <location>
        <begin position="15"/>
        <end position="34"/>
    </location>
</feature>
<reference evidence="2" key="1">
    <citation type="submission" date="2020-05" db="EMBL/GenBank/DDBJ databases">
        <authorList>
            <person name="Chiriac C."/>
            <person name="Salcher M."/>
            <person name="Ghai R."/>
            <person name="Kavagutti S V."/>
        </authorList>
    </citation>
    <scope>NUCLEOTIDE SEQUENCE</scope>
</reference>
<dbReference type="EMBL" id="LR797264">
    <property type="protein sequence ID" value="CAB4197351.1"/>
    <property type="molecule type" value="Genomic_DNA"/>
</dbReference>
<name>A0A6J5RUW5_9CAUD</name>
<evidence type="ECO:0000313" key="2">
    <source>
        <dbReference type="EMBL" id="CAB4197351.1"/>
    </source>
</evidence>
<proteinExistence type="predicted"/>
<keyword evidence="1" id="KW-1133">Transmembrane helix</keyword>
<accession>A0A6J5RUW5</accession>